<dbReference type="eggNOG" id="KOG2397">
    <property type="taxonomic scope" value="Eukaryota"/>
</dbReference>
<dbReference type="EMBL" id="AMQM01002393">
    <property type="status" value="NOT_ANNOTATED_CDS"/>
    <property type="molecule type" value="Genomic_DNA"/>
</dbReference>
<gene>
    <name evidence="6" type="primary">20211445</name>
    <name evidence="5" type="ORF">HELRODRAFT_189974</name>
</gene>
<dbReference type="SUPFAM" id="SSF50911">
    <property type="entry name" value="Mannose 6-phosphate receptor domain"/>
    <property type="match status" value="1"/>
</dbReference>
<keyword evidence="7" id="KW-1185">Reference proteome</keyword>
<dbReference type="PROSITE" id="PS51914">
    <property type="entry name" value="MRH"/>
    <property type="match status" value="1"/>
</dbReference>
<evidence type="ECO:0000256" key="1">
    <source>
        <dbReference type="ARBA" id="ARBA00022729"/>
    </source>
</evidence>
<dbReference type="Pfam" id="PF07915">
    <property type="entry name" value="PRKCSH"/>
    <property type="match status" value="1"/>
</dbReference>
<dbReference type="Proteomes" id="UP000015101">
    <property type="component" value="Unassembled WGS sequence"/>
</dbReference>
<dbReference type="HOGENOM" id="CLU_075705_0_0_1"/>
<sequence>MSLMCSVTILLIDTKLYKLSLISVFIILLSISNTNAVRLQMKVVKEPITTQNQVFNRDFNNRIKSTAQPSNVSGPEHLLLLKDKCFNTTIHSYMYVLCPFKNATQVEQSLKWNAYKGVIGVWKEWKIVENTFVEMLMDGGDECGPDKRRKTRVQLVCPINDHNNDVSDNNIKNNNNNNFEDVNIDKITATIINVTEPARCEYLIILSTSLVCHPNSLKVYPFLSDWLKSEWEELEGRYANEELTNQGYNRYLNEIFIKANFLDEKGIEKNNNNYNNNNNNNYNSNNSNKNNDDDGDDRDARKGFESLEKCNKEYKKLLNERGKKIP</sequence>
<keyword evidence="2" id="KW-1015">Disulfide bond</keyword>
<dbReference type="CTD" id="20211445"/>
<evidence type="ECO:0000313" key="6">
    <source>
        <dbReference type="EnsemblMetazoa" id="HelroP189974"/>
    </source>
</evidence>
<dbReference type="PANTHER" id="PTHR12630:SF6">
    <property type="entry name" value="N-ACETYLGLUCOSAMINE-1-PHOSPHOTRANSFERASE SUBUNIT GAMMA"/>
    <property type="match status" value="1"/>
</dbReference>
<dbReference type="KEGG" id="hro:HELRODRAFT_189974"/>
<accession>T1FRJ8</accession>
<dbReference type="GeneID" id="20211445"/>
<dbReference type="STRING" id="6412.T1FRJ8"/>
<dbReference type="OMA" id="CGSKNRQ"/>
<organism evidence="6 7">
    <name type="scientific">Helobdella robusta</name>
    <name type="common">Californian leech</name>
    <dbReference type="NCBI Taxonomy" id="6412"/>
    <lineage>
        <taxon>Eukaryota</taxon>
        <taxon>Metazoa</taxon>
        <taxon>Spiralia</taxon>
        <taxon>Lophotrochozoa</taxon>
        <taxon>Annelida</taxon>
        <taxon>Clitellata</taxon>
        <taxon>Hirudinea</taxon>
        <taxon>Rhynchobdellida</taxon>
        <taxon>Glossiphoniidae</taxon>
        <taxon>Helobdella</taxon>
    </lineage>
</organism>
<protein>
    <recommendedName>
        <fullName evidence="4">MRH domain-containing protein</fullName>
    </recommendedName>
</protein>
<reference evidence="5 7" key="2">
    <citation type="journal article" date="2013" name="Nature">
        <title>Insights into bilaterian evolution from three spiralian genomes.</title>
        <authorList>
            <person name="Simakov O."/>
            <person name="Marletaz F."/>
            <person name="Cho S.J."/>
            <person name="Edsinger-Gonzales E."/>
            <person name="Havlak P."/>
            <person name="Hellsten U."/>
            <person name="Kuo D.H."/>
            <person name="Larsson T."/>
            <person name="Lv J."/>
            <person name="Arendt D."/>
            <person name="Savage R."/>
            <person name="Osoegawa K."/>
            <person name="de Jong P."/>
            <person name="Grimwood J."/>
            <person name="Chapman J.A."/>
            <person name="Shapiro H."/>
            <person name="Aerts A."/>
            <person name="Otillar R.P."/>
            <person name="Terry A.Y."/>
            <person name="Boore J.L."/>
            <person name="Grigoriev I.V."/>
            <person name="Lindberg D.R."/>
            <person name="Seaver E.C."/>
            <person name="Weisblat D.A."/>
            <person name="Putnam N.H."/>
            <person name="Rokhsar D.S."/>
        </authorList>
    </citation>
    <scope>NUCLEOTIDE SEQUENCE</scope>
</reference>
<dbReference type="GO" id="GO:0005794">
    <property type="term" value="C:Golgi apparatus"/>
    <property type="evidence" value="ECO:0000318"/>
    <property type="project" value="GO_Central"/>
</dbReference>
<evidence type="ECO:0000313" key="7">
    <source>
        <dbReference type="Proteomes" id="UP000015101"/>
    </source>
</evidence>
<feature type="region of interest" description="Disordered" evidence="3">
    <location>
        <begin position="270"/>
        <end position="302"/>
    </location>
</feature>
<dbReference type="InParanoid" id="T1FRJ8"/>
<reference evidence="7" key="1">
    <citation type="submission" date="2012-12" db="EMBL/GenBank/DDBJ databases">
        <authorList>
            <person name="Hellsten U."/>
            <person name="Grimwood J."/>
            <person name="Chapman J.A."/>
            <person name="Shapiro H."/>
            <person name="Aerts A."/>
            <person name="Otillar R.P."/>
            <person name="Terry A.Y."/>
            <person name="Boore J.L."/>
            <person name="Simakov O."/>
            <person name="Marletaz F."/>
            <person name="Cho S.-J."/>
            <person name="Edsinger-Gonzales E."/>
            <person name="Havlak P."/>
            <person name="Kuo D.-H."/>
            <person name="Larsson T."/>
            <person name="Lv J."/>
            <person name="Arendt D."/>
            <person name="Savage R."/>
            <person name="Osoegawa K."/>
            <person name="de Jong P."/>
            <person name="Lindberg D.R."/>
            <person name="Seaver E.C."/>
            <person name="Weisblat D.A."/>
            <person name="Putnam N.H."/>
            <person name="Grigoriev I.V."/>
            <person name="Rokhsar D.S."/>
        </authorList>
    </citation>
    <scope>NUCLEOTIDE SEQUENCE</scope>
</reference>
<proteinExistence type="predicted"/>
<evidence type="ECO:0000313" key="5">
    <source>
        <dbReference type="EMBL" id="ESN90761.1"/>
    </source>
</evidence>
<dbReference type="Gene3D" id="2.70.130.10">
    <property type="entry name" value="Mannose-6-phosphate receptor binding domain"/>
    <property type="match status" value="1"/>
</dbReference>
<evidence type="ECO:0000256" key="2">
    <source>
        <dbReference type="ARBA" id="ARBA00023157"/>
    </source>
</evidence>
<dbReference type="InterPro" id="IPR039794">
    <property type="entry name" value="Gtb1-like"/>
</dbReference>
<dbReference type="PANTHER" id="PTHR12630">
    <property type="entry name" value="N-LINKED OLIGOSACCHARIDE PROCESSING"/>
    <property type="match status" value="1"/>
</dbReference>
<dbReference type="InterPro" id="IPR012913">
    <property type="entry name" value="OS9-like_dom"/>
</dbReference>
<feature type="domain" description="MRH" evidence="4">
    <location>
        <begin position="83"/>
        <end position="214"/>
    </location>
</feature>
<dbReference type="InterPro" id="IPR044865">
    <property type="entry name" value="MRH_dom"/>
</dbReference>
<dbReference type="OrthoDB" id="28322at2759"/>
<dbReference type="AlphaFoldDB" id="T1FRJ8"/>
<dbReference type="InterPro" id="IPR009011">
    <property type="entry name" value="Man6P_isomerase_rcpt-bd_dom_sf"/>
</dbReference>
<dbReference type="EnsemblMetazoa" id="HelroT189974">
    <property type="protein sequence ID" value="HelroP189974"/>
    <property type="gene ID" value="HelroG189974"/>
</dbReference>
<dbReference type="EMBL" id="KB097753">
    <property type="protein sequence ID" value="ESN90761.1"/>
    <property type="molecule type" value="Genomic_DNA"/>
</dbReference>
<feature type="compositionally biased region" description="Low complexity" evidence="3">
    <location>
        <begin position="270"/>
        <end position="289"/>
    </location>
</feature>
<name>T1FRJ8_HELRO</name>
<reference evidence="6" key="3">
    <citation type="submission" date="2015-06" db="UniProtKB">
        <authorList>
            <consortium name="EnsemblMetazoa"/>
        </authorList>
    </citation>
    <scope>IDENTIFICATION</scope>
</reference>
<dbReference type="RefSeq" id="XP_009031627.1">
    <property type="nucleotide sequence ID" value="XM_009033379.1"/>
</dbReference>
<evidence type="ECO:0000259" key="4">
    <source>
        <dbReference type="PROSITE" id="PS51914"/>
    </source>
</evidence>
<keyword evidence="1" id="KW-0732">Signal</keyword>
<evidence type="ECO:0000256" key="3">
    <source>
        <dbReference type="SAM" id="MobiDB-lite"/>
    </source>
</evidence>